<comment type="caution">
    <text evidence="1">The sequence shown here is derived from an EMBL/GenBank/DDBJ whole genome shotgun (WGS) entry which is preliminary data.</text>
</comment>
<dbReference type="EMBL" id="JBFOLJ010000005">
    <property type="protein sequence ID" value="KAL2535221.1"/>
    <property type="molecule type" value="Genomic_DNA"/>
</dbReference>
<proteinExistence type="predicted"/>
<dbReference type="AlphaFoldDB" id="A0ABD1VDC3"/>
<reference evidence="2" key="1">
    <citation type="submission" date="2024-07" db="EMBL/GenBank/DDBJ databases">
        <title>Two chromosome-level genome assemblies of Korean endemic species Abeliophyllum distichum and Forsythia ovata (Oleaceae).</title>
        <authorList>
            <person name="Jang H."/>
        </authorList>
    </citation>
    <scope>NUCLEOTIDE SEQUENCE [LARGE SCALE GENOMIC DNA]</scope>
</reference>
<gene>
    <name evidence="1" type="ORF">Fot_16612</name>
</gene>
<name>A0ABD1VDC3_9LAMI</name>
<accession>A0ABD1VDC3</accession>
<evidence type="ECO:0000313" key="2">
    <source>
        <dbReference type="Proteomes" id="UP001604277"/>
    </source>
</evidence>
<dbReference type="Proteomes" id="UP001604277">
    <property type="component" value="Unassembled WGS sequence"/>
</dbReference>
<organism evidence="1 2">
    <name type="scientific">Forsythia ovata</name>
    <dbReference type="NCBI Taxonomy" id="205694"/>
    <lineage>
        <taxon>Eukaryota</taxon>
        <taxon>Viridiplantae</taxon>
        <taxon>Streptophyta</taxon>
        <taxon>Embryophyta</taxon>
        <taxon>Tracheophyta</taxon>
        <taxon>Spermatophyta</taxon>
        <taxon>Magnoliopsida</taxon>
        <taxon>eudicotyledons</taxon>
        <taxon>Gunneridae</taxon>
        <taxon>Pentapetalae</taxon>
        <taxon>asterids</taxon>
        <taxon>lamiids</taxon>
        <taxon>Lamiales</taxon>
        <taxon>Oleaceae</taxon>
        <taxon>Forsythieae</taxon>
        <taxon>Forsythia</taxon>
    </lineage>
</organism>
<keyword evidence="2" id="KW-1185">Reference proteome</keyword>
<protein>
    <submittedName>
        <fullName evidence="1">Uncharacterized protein</fullName>
    </submittedName>
</protein>
<sequence>MEGIFSFGTTGIDMMGIGRMGFQRKMGFLHGLMGAASTAGRQVEEVKPGQTSGEVKKMDQYGCRANSTTMVVEEKNRNHRSELDMSSTFVAAAISSIFSKRVAFELAEAQRHASIYGLKATEAAYCGPVRFTRLRIFLE</sequence>
<evidence type="ECO:0000313" key="1">
    <source>
        <dbReference type="EMBL" id="KAL2535221.1"/>
    </source>
</evidence>